<comment type="caution">
    <text evidence="3">The sequence shown here is derived from an EMBL/GenBank/DDBJ whole genome shotgun (WGS) entry which is preliminary data.</text>
</comment>
<evidence type="ECO:0000256" key="1">
    <source>
        <dbReference type="SAM" id="MobiDB-lite"/>
    </source>
</evidence>
<sequence length="451" mass="48934">MSGSLVLLDDSAFHPGFSTSAVWTVDTGRPDIQRWYQHSSIYAQYSNPSNSTYGSFSVIFEGISIAFTGNTPSSTSRQNFSVFIDEAYAYIASYPSQEEYMQWFLSPTLEEGNHTITLTGIDGTDVDYALVGVGNQTTVIGKDILVDSRSDSIVWVGDWQTNTSTLLTDITVPYIVHRPLGNSTKDSRTVGDSFSFQFTGTNVSVFGIQRNSIVGVISADFSVDGGKATNFSTISARSGNDLANTVFYSSPILHSGVHTLVMNITAVTGDQSLKLDYITYSDQGSTNYQSSLPSSSASASGSSMPSGTRTSDSASKTTNSKRSGIVGGVVGGGIVLLLMIAGILFWWRRKIRPFHHQAHLIGSPQPFTCSLIFRRDLVYFSGADFISRQLRPIYPAPDCSSALKSRAEARAATKSRCIDRGIHVTCYFLTGIPFIAYPLSTSLCLRESSRN</sequence>
<dbReference type="AlphaFoldDB" id="A0AA39V1L1"/>
<feature type="compositionally biased region" description="Low complexity" evidence="1">
    <location>
        <begin position="290"/>
        <end position="307"/>
    </location>
</feature>
<evidence type="ECO:0000313" key="4">
    <source>
        <dbReference type="Proteomes" id="UP001175228"/>
    </source>
</evidence>
<evidence type="ECO:0000313" key="3">
    <source>
        <dbReference type="EMBL" id="KAK0501870.1"/>
    </source>
</evidence>
<keyword evidence="4" id="KW-1185">Reference proteome</keyword>
<keyword evidence="2" id="KW-0472">Membrane</keyword>
<reference evidence="3" key="1">
    <citation type="submission" date="2023-06" db="EMBL/GenBank/DDBJ databases">
        <authorList>
            <consortium name="Lawrence Berkeley National Laboratory"/>
            <person name="Ahrendt S."/>
            <person name="Sahu N."/>
            <person name="Indic B."/>
            <person name="Wong-Bajracharya J."/>
            <person name="Merenyi Z."/>
            <person name="Ke H.-M."/>
            <person name="Monk M."/>
            <person name="Kocsube S."/>
            <person name="Drula E."/>
            <person name="Lipzen A."/>
            <person name="Balint B."/>
            <person name="Henrissat B."/>
            <person name="Andreopoulos B."/>
            <person name="Martin F.M."/>
            <person name="Harder C.B."/>
            <person name="Rigling D."/>
            <person name="Ford K.L."/>
            <person name="Foster G.D."/>
            <person name="Pangilinan J."/>
            <person name="Papanicolaou A."/>
            <person name="Barry K."/>
            <person name="LaButti K."/>
            <person name="Viragh M."/>
            <person name="Koriabine M."/>
            <person name="Yan M."/>
            <person name="Riley R."/>
            <person name="Champramary S."/>
            <person name="Plett K.L."/>
            <person name="Tsai I.J."/>
            <person name="Slot J."/>
            <person name="Sipos G."/>
            <person name="Plett J."/>
            <person name="Nagy L.G."/>
            <person name="Grigoriev I.V."/>
        </authorList>
    </citation>
    <scope>NUCLEOTIDE SEQUENCE</scope>
    <source>
        <strain evidence="3">HWK02</strain>
    </source>
</reference>
<keyword evidence="2" id="KW-0812">Transmembrane</keyword>
<dbReference type="Gene3D" id="1.20.5.510">
    <property type="entry name" value="Single helix bin"/>
    <property type="match status" value="1"/>
</dbReference>
<feature type="compositionally biased region" description="Polar residues" evidence="1">
    <location>
        <begin position="308"/>
        <end position="320"/>
    </location>
</feature>
<dbReference type="EMBL" id="JAUEPU010000006">
    <property type="protein sequence ID" value="KAK0501870.1"/>
    <property type="molecule type" value="Genomic_DNA"/>
</dbReference>
<organism evidence="3 4">
    <name type="scientific">Armillaria luteobubalina</name>
    <dbReference type="NCBI Taxonomy" id="153913"/>
    <lineage>
        <taxon>Eukaryota</taxon>
        <taxon>Fungi</taxon>
        <taxon>Dikarya</taxon>
        <taxon>Basidiomycota</taxon>
        <taxon>Agaricomycotina</taxon>
        <taxon>Agaricomycetes</taxon>
        <taxon>Agaricomycetidae</taxon>
        <taxon>Agaricales</taxon>
        <taxon>Marasmiineae</taxon>
        <taxon>Physalacriaceae</taxon>
        <taxon>Armillaria</taxon>
    </lineage>
</organism>
<evidence type="ECO:0000256" key="2">
    <source>
        <dbReference type="SAM" id="Phobius"/>
    </source>
</evidence>
<dbReference type="Proteomes" id="UP001175228">
    <property type="component" value="Unassembled WGS sequence"/>
</dbReference>
<accession>A0AA39V1L1</accession>
<gene>
    <name evidence="3" type="ORF">EDD18DRAFT_1279600</name>
</gene>
<evidence type="ECO:0008006" key="5">
    <source>
        <dbReference type="Google" id="ProtNLM"/>
    </source>
</evidence>
<feature type="transmembrane region" description="Helical" evidence="2">
    <location>
        <begin position="325"/>
        <end position="347"/>
    </location>
</feature>
<protein>
    <recommendedName>
        <fullName evidence="5">Transmembrane protein</fullName>
    </recommendedName>
</protein>
<name>A0AA39V1L1_9AGAR</name>
<proteinExistence type="predicted"/>
<keyword evidence="2" id="KW-1133">Transmembrane helix</keyword>
<dbReference type="Gene3D" id="2.60.120.260">
    <property type="entry name" value="Galactose-binding domain-like"/>
    <property type="match status" value="2"/>
</dbReference>
<feature type="region of interest" description="Disordered" evidence="1">
    <location>
        <begin position="289"/>
        <end position="320"/>
    </location>
</feature>